<evidence type="ECO:0000256" key="1">
    <source>
        <dbReference type="SAM" id="MobiDB-lite"/>
    </source>
</evidence>
<keyword evidence="3" id="KW-1185">Reference proteome</keyword>
<feature type="compositionally biased region" description="Basic residues" evidence="1">
    <location>
        <begin position="24"/>
        <end position="33"/>
    </location>
</feature>
<proteinExistence type="predicted"/>
<sequence>MAPWHHGPRERFCSGGPGHGVLRRDRRRRRPLAVRRGTPGLADPRGHPHAAHAHPGGRPSGGGHCQLLRVPGAGHALGERRGVADE</sequence>
<accession>A0ABV5FZP1</accession>
<gene>
    <name evidence="2" type="ORF">ACFFX0_13240</name>
</gene>
<evidence type="ECO:0000313" key="2">
    <source>
        <dbReference type="EMBL" id="MFB9072115.1"/>
    </source>
</evidence>
<feature type="region of interest" description="Disordered" evidence="1">
    <location>
        <begin position="1"/>
        <end position="86"/>
    </location>
</feature>
<evidence type="ECO:0000313" key="3">
    <source>
        <dbReference type="Proteomes" id="UP001589575"/>
    </source>
</evidence>
<reference evidence="2 3" key="1">
    <citation type="submission" date="2024-09" db="EMBL/GenBank/DDBJ databases">
        <authorList>
            <person name="Sun Q."/>
            <person name="Mori K."/>
        </authorList>
    </citation>
    <scope>NUCLEOTIDE SEQUENCE [LARGE SCALE GENOMIC DNA]</scope>
    <source>
        <strain evidence="2 3">CCM 7609</strain>
    </source>
</reference>
<dbReference type="EMBL" id="JBHMFI010000001">
    <property type="protein sequence ID" value="MFB9072115.1"/>
    <property type="molecule type" value="Genomic_DNA"/>
</dbReference>
<organism evidence="2 3">
    <name type="scientific">Citricoccus parietis</name>
    <dbReference type="NCBI Taxonomy" id="592307"/>
    <lineage>
        <taxon>Bacteria</taxon>
        <taxon>Bacillati</taxon>
        <taxon>Actinomycetota</taxon>
        <taxon>Actinomycetes</taxon>
        <taxon>Micrococcales</taxon>
        <taxon>Micrococcaceae</taxon>
        <taxon>Citricoccus</taxon>
    </lineage>
</organism>
<comment type="caution">
    <text evidence="2">The sequence shown here is derived from an EMBL/GenBank/DDBJ whole genome shotgun (WGS) entry which is preliminary data.</text>
</comment>
<feature type="compositionally biased region" description="Basic and acidic residues" evidence="1">
    <location>
        <begin position="77"/>
        <end position="86"/>
    </location>
</feature>
<protein>
    <submittedName>
        <fullName evidence="2">Uncharacterized protein</fullName>
    </submittedName>
</protein>
<dbReference type="Proteomes" id="UP001589575">
    <property type="component" value="Unassembled WGS sequence"/>
</dbReference>
<name>A0ABV5FZP1_9MICC</name>